<dbReference type="EMBL" id="CM056814">
    <property type="protein sequence ID" value="KAJ8626049.1"/>
    <property type="molecule type" value="Genomic_DNA"/>
</dbReference>
<gene>
    <name evidence="1" type="ORF">MRB53_019356</name>
</gene>
<reference evidence="1 2" key="1">
    <citation type="journal article" date="2022" name="Hortic Res">
        <title>A haplotype resolved chromosomal level avocado genome allows analysis of novel avocado genes.</title>
        <authorList>
            <person name="Nath O."/>
            <person name="Fletcher S.J."/>
            <person name="Hayward A."/>
            <person name="Shaw L.M."/>
            <person name="Masouleh A.K."/>
            <person name="Furtado A."/>
            <person name="Henry R.J."/>
            <person name="Mitter N."/>
        </authorList>
    </citation>
    <scope>NUCLEOTIDE SEQUENCE [LARGE SCALE GENOMIC DNA]</scope>
    <source>
        <strain evidence="2">cv. Hass</strain>
    </source>
</reference>
<protein>
    <submittedName>
        <fullName evidence="1">Uncharacterized protein</fullName>
    </submittedName>
</protein>
<evidence type="ECO:0000313" key="1">
    <source>
        <dbReference type="EMBL" id="KAJ8626049.1"/>
    </source>
</evidence>
<proteinExistence type="predicted"/>
<dbReference type="Proteomes" id="UP001234297">
    <property type="component" value="Chromosome 6"/>
</dbReference>
<name>A0ACC2KXV4_PERAE</name>
<sequence>MAANLQRRGFARFGKLFLEGNRIGTVSDPASFSASRIGTGRASHFSVYVYEKNVEEDDVCSAVVPEDLIQPQSDKYWAPHPQTGVFGPTGGDHSSSSSSSSLPLLPTNGSSVLDQKAWFRQLEGVDLPHDF</sequence>
<accession>A0ACC2KXV4</accession>
<organism evidence="1 2">
    <name type="scientific">Persea americana</name>
    <name type="common">Avocado</name>
    <dbReference type="NCBI Taxonomy" id="3435"/>
    <lineage>
        <taxon>Eukaryota</taxon>
        <taxon>Viridiplantae</taxon>
        <taxon>Streptophyta</taxon>
        <taxon>Embryophyta</taxon>
        <taxon>Tracheophyta</taxon>
        <taxon>Spermatophyta</taxon>
        <taxon>Magnoliopsida</taxon>
        <taxon>Magnoliidae</taxon>
        <taxon>Laurales</taxon>
        <taxon>Lauraceae</taxon>
        <taxon>Persea</taxon>
    </lineage>
</organism>
<comment type="caution">
    <text evidence="1">The sequence shown here is derived from an EMBL/GenBank/DDBJ whole genome shotgun (WGS) entry which is preliminary data.</text>
</comment>
<keyword evidence="2" id="KW-1185">Reference proteome</keyword>
<evidence type="ECO:0000313" key="2">
    <source>
        <dbReference type="Proteomes" id="UP001234297"/>
    </source>
</evidence>